<feature type="region of interest" description="Disordered" evidence="1">
    <location>
        <begin position="489"/>
        <end position="530"/>
    </location>
</feature>
<keyword evidence="3" id="KW-1185">Reference proteome</keyword>
<dbReference type="Proteomes" id="UP000031512">
    <property type="component" value="Unassembled WGS sequence"/>
</dbReference>
<dbReference type="EMBL" id="ACOU01000004">
    <property type="protein sequence ID" value="EKX72999.1"/>
    <property type="molecule type" value="Genomic_DNA"/>
</dbReference>
<dbReference type="AlphaFoldDB" id="L1LCJ3"/>
<gene>
    <name evidence="2" type="ORF">BEWA_015600</name>
</gene>
<protein>
    <submittedName>
        <fullName evidence="2">Uncharacterized protein</fullName>
    </submittedName>
</protein>
<feature type="compositionally biased region" description="Low complexity" evidence="1">
    <location>
        <begin position="628"/>
        <end position="639"/>
    </location>
</feature>
<dbReference type="GeneID" id="15802663"/>
<reference evidence="2 3" key="1">
    <citation type="journal article" date="2012" name="BMC Genomics">
        <title>Comparative genomic analysis and phylogenetic position of Theileria equi.</title>
        <authorList>
            <person name="Kappmeyer L.S."/>
            <person name="Thiagarajan M."/>
            <person name="Herndon D.R."/>
            <person name="Ramsay J.D."/>
            <person name="Caler E."/>
            <person name="Djikeng A."/>
            <person name="Gillespie J.J."/>
            <person name="Lau A.O."/>
            <person name="Roalson E.H."/>
            <person name="Silva J.C."/>
            <person name="Silva M.G."/>
            <person name="Suarez C.E."/>
            <person name="Ueti M.W."/>
            <person name="Nene V.M."/>
            <person name="Mealey R.H."/>
            <person name="Knowles D.P."/>
            <person name="Brayton K.A."/>
        </authorList>
    </citation>
    <scope>NUCLEOTIDE SEQUENCE [LARGE SCALE GENOMIC DNA]</scope>
    <source>
        <strain evidence="2 3">WA</strain>
    </source>
</reference>
<accession>L1LCJ3</accession>
<dbReference type="RefSeq" id="XP_004832451.1">
    <property type="nucleotide sequence ID" value="XM_004832394.1"/>
</dbReference>
<comment type="caution">
    <text evidence="2">The sequence shown here is derived from an EMBL/GenBank/DDBJ whole genome shotgun (WGS) entry which is preliminary data.</text>
</comment>
<feature type="compositionally biased region" description="Low complexity" evidence="1">
    <location>
        <begin position="675"/>
        <end position="701"/>
    </location>
</feature>
<sequence>MSSGIRLDIHKDKWNQTEGIKCETYNIHGGYHSYKYYSEPGKGKPFGLSAILYDGELLSGILPYPVPVNYLFTYFNNSWTKLLGLHLQRNDTQTYFLNPDTDRDIKYVTFTEFTIHSTSSLGNRELWDVLGNVEADNGFNLGILGSSNNSIAKKLVESNTYVIFDLGKTSKKYNSEITNEQVTVTSGGKIANTYPKIQHAPTTEPFYIKGLKSPKGQYIKVKGGFPNEPLDGSVNVYYKSVGNTDPLLIELKLKTLASDIGGYIISKYYISKTANGLEWDIHKVAGVGIGDSDLKAVLEYLSSENKLDIDSLPPTVSGKLKDLTKDLEIDLTRTTEDKVGDTKSYTSNGVNIPYIKEKNQVHGYWVVRHANAFLSFSVKSIKTGSGGNITGNNLPPSGTLLGGLYAYYADSSYNKLVLIELIGFHNPDLSGYPIYVYYYYKYKGPKWEGYILSTTVNNNASDISKVITHVKENGGKINLKKLGDRGLTNKLTKYRPDDTGLKEEVDNEDSDESLHSPQSGSKPSSGLSGGEIAGISIASIGELRKHGNNSLPICAQETTKVDQEALQVRSEGEKPEDLGQIQQRAEELRSGVESGQKLESGKDGATGARSSAAIPDGPQEQGAGDSVGNAAGGDSLSSGGEEGPGKDGSSGIDDATEGPEGDTNSLSEHKAAGDTPSPKSSPETTTPIITALTTTTTTTPAHSTVPPDTPQTAKFFGIPVASAAGIGSIFGTSSDIPFGPLSPVRDPSTTTTTIYLLFNE</sequence>
<feature type="compositionally biased region" description="Low complexity" evidence="1">
    <location>
        <begin position="515"/>
        <end position="526"/>
    </location>
</feature>
<feature type="compositionally biased region" description="Basic and acidic residues" evidence="1">
    <location>
        <begin position="494"/>
        <end position="504"/>
    </location>
</feature>
<dbReference type="VEuPathDB" id="PiroplasmaDB:BEWA_015600"/>
<dbReference type="KEGG" id="beq:BEWA_015600"/>
<evidence type="ECO:0000313" key="3">
    <source>
        <dbReference type="Proteomes" id="UP000031512"/>
    </source>
</evidence>
<evidence type="ECO:0000256" key="1">
    <source>
        <dbReference type="SAM" id="MobiDB-lite"/>
    </source>
</evidence>
<name>L1LCJ3_THEEQ</name>
<proteinExistence type="predicted"/>
<evidence type="ECO:0000313" key="2">
    <source>
        <dbReference type="EMBL" id="EKX72999.1"/>
    </source>
</evidence>
<organism evidence="2 3">
    <name type="scientific">Theileria equi strain WA</name>
    <dbReference type="NCBI Taxonomy" id="1537102"/>
    <lineage>
        <taxon>Eukaryota</taxon>
        <taxon>Sar</taxon>
        <taxon>Alveolata</taxon>
        <taxon>Apicomplexa</taxon>
        <taxon>Aconoidasida</taxon>
        <taxon>Piroplasmida</taxon>
        <taxon>Theileriidae</taxon>
        <taxon>Theileria</taxon>
    </lineage>
</organism>
<feature type="region of interest" description="Disordered" evidence="1">
    <location>
        <begin position="564"/>
        <end position="710"/>
    </location>
</feature>